<evidence type="ECO:0000313" key="1">
    <source>
        <dbReference type="EMBL" id="SMC02081.1"/>
    </source>
</evidence>
<gene>
    <name evidence="1" type="ORF">SAMN00768000_0292</name>
</gene>
<proteinExistence type="predicted"/>
<organism evidence="1 2">
    <name type="scientific">Sulfobacillus thermosulfidooxidans (strain DSM 9293 / VKM B-1269 / AT-1)</name>
    <dbReference type="NCBI Taxonomy" id="929705"/>
    <lineage>
        <taxon>Bacteria</taxon>
        <taxon>Bacillati</taxon>
        <taxon>Bacillota</taxon>
        <taxon>Clostridia</taxon>
        <taxon>Eubacteriales</taxon>
        <taxon>Clostridiales Family XVII. Incertae Sedis</taxon>
        <taxon>Sulfobacillus</taxon>
    </lineage>
</organism>
<name>A0A1W1W6Z8_SULTA</name>
<dbReference type="AlphaFoldDB" id="A0A1W1W6Z8"/>
<keyword evidence="2" id="KW-1185">Reference proteome</keyword>
<evidence type="ECO:0000313" key="2">
    <source>
        <dbReference type="Proteomes" id="UP000192660"/>
    </source>
</evidence>
<dbReference type="EMBL" id="FWWY01000001">
    <property type="protein sequence ID" value="SMC02081.1"/>
    <property type="molecule type" value="Genomic_DNA"/>
</dbReference>
<reference evidence="2" key="1">
    <citation type="submission" date="2017-04" db="EMBL/GenBank/DDBJ databases">
        <authorList>
            <person name="Varghese N."/>
            <person name="Submissions S."/>
        </authorList>
    </citation>
    <scope>NUCLEOTIDE SEQUENCE [LARGE SCALE GENOMIC DNA]</scope>
    <source>
        <strain evidence="2">DSM 9293</strain>
    </source>
</reference>
<sequence>MGYRHVSANEIPIVRGRTEAIDNLSVTINFTI</sequence>
<dbReference type="Proteomes" id="UP000192660">
    <property type="component" value="Unassembled WGS sequence"/>
</dbReference>
<accession>A0A1W1W6Z8</accession>
<protein>
    <submittedName>
        <fullName evidence="1">Uncharacterized protein</fullName>
    </submittedName>
</protein>